<protein>
    <submittedName>
        <fullName evidence="2">Uncharacterized protein</fullName>
    </submittedName>
</protein>
<comment type="caution">
    <text evidence="2">The sequence shown here is derived from an EMBL/GenBank/DDBJ whole genome shotgun (WGS) entry which is preliminary data.</text>
</comment>
<feature type="transmembrane region" description="Helical" evidence="1">
    <location>
        <begin position="16"/>
        <end position="36"/>
    </location>
</feature>
<gene>
    <name evidence="2" type="ORF">Lalb_Chr12g0203551</name>
</gene>
<keyword evidence="3" id="KW-1185">Reference proteome</keyword>
<reference evidence="3" key="1">
    <citation type="journal article" date="2020" name="Nat. Commun.">
        <title>Genome sequence of the cluster root forming white lupin.</title>
        <authorList>
            <person name="Hufnagel B."/>
            <person name="Marques A."/>
            <person name="Soriano A."/>
            <person name="Marques L."/>
            <person name="Divol F."/>
            <person name="Doumas P."/>
            <person name="Sallet E."/>
            <person name="Mancinotti D."/>
            <person name="Carrere S."/>
            <person name="Marande W."/>
            <person name="Arribat S."/>
            <person name="Keller J."/>
            <person name="Huneau C."/>
            <person name="Blein T."/>
            <person name="Aime D."/>
            <person name="Laguerre M."/>
            <person name="Taylor J."/>
            <person name="Schubert V."/>
            <person name="Nelson M."/>
            <person name="Geu-Flores F."/>
            <person name="Crespi M."/>
            <person name="Gallardo-Guerrero K."/>
            <person name="Delaux P.-M."/>
            <person name="Salse J."/>
            <person name="Berges H."/>
            <person name="Guyot R."/>
            <person name="Gouzy J."/>
            <person name="Peret B."/>
        </authorList>
    </citation>
    <scope>NUCLEOTIDE SEQUENCE [LARGE SCALE GENOMIC DNA]</scope>
    <source>
        <strain evidence="3">cv. Amiga</strain>
    </source>
</reference>
<dbReference type="PANTHER" id="PTHR35771">
    <property type="entry name" value="TRANSMEMBRANE PROTEIN-RELATED"/>
    <property type="match status" value="1"/>
</dbReference>
<dbReference type="AlphaFoldDB" id="A0A6A4PMR6"/>
<evidence type="ECO:0000313" key="3">
    <source>
        <dbReference type="Proteomes" id="UP000447434"/>
    </source>
</evidence>
<accession>A0A6A4PMR6</accession>
<organism evidence="2 3">
    <name type="scientific">Lupinus albus</name>
    <name type="common">White lupine</name>
    <name type="synonym">Lupinus termis</name>
    <dbReference type="NCBI Taxonomy" id="3870"/>
    <lineage>
        <taxon>Eukaryota</taxon>
        <taxon>Viridiplantae</taxon>
        <taxon>Streptophyta</taxon>
        <taxon>Embryophyta</taxon>
        <taxon>Tracheophyta</taxon>
        <taxon>Spermatophyta</taxon>
        <taxon>Magnoliopsida</taxon>
        <taxon>eudicotyledons</taxon>
        <taxon>Gunneridae</taxon>
        <taxon>Pentapetalae</taxon>
        <taxon>rosids</taxon>
        <taxon>fabids</taxon>
        <taxon>Fabales</taxon>
        <taxon>Fabaceae</taxon>
        <taxon>Papilionoideae</taxon>
        <taxon>50 kb inversion clade</taxon>
        <taxon>genistoids sensu lato</taxon>
        <taxon>core genistoids</taxon>
        <taxon>Genisteae</taxon>
        <taxon>Lupinus</taxon>
    </lineage>
</organism>
<evidence type="ECO:0000313" key="2">
    <source>
        <dbReference type="EMBL" id="KAE9602813.1"/>
    </source>
</evidence>
<sequence>MFDFGYLFVETSTFSWLIWIQLILFLLLFFLLFSAISFDPSYESSTATSYGSATGIHHCLTNRRSSSSLVTNRLQNMLGGESKSIKGEIARRSSRRVVREEIAEMEASPLYFLQPCYYFRLARVAFLKCLGLDSTSEYDDAPSTQKHSKRKEN</sequence>
<dbReference type="Proteomes" id="UP000447434">
    <property type="component" value="Chromosome 12"/>
</dbReference>
<dbReference type="PANTHER" id="PTHR35771:SF3">
    <property type="entry name" value="TRANSMEMBRANE PROTEIN"/>
    <property type="match status" value="1"/>
</dbReference>
<dbReference type="EMBL" id="WOCE01000012">
    <property type="protein sequence ID" value="KAE9602813.1"/>
    <property type="molecule type" value="Genomic_DNA"/>
</dbReference>
<proteinExistence type="predicted"/>
<evidence type="ECO:0000256" key="1">
    <source>
        <dbReference type="SAM" id="Phobius"/>
    </source>
</evidence>
<dbReference type="OrthoDB" id="1653570at2759"/>
<keyword evidence="1" id="KW-0472">Membrane</keyword>
<keyword evidence="1" id="KW-1133">Transmembrane helix</keyword>
<name>A0A6A4PMR6_LUPAL</name>
<keyword evidence="1" id="KW-0812">Transmembrane</keyword>